<dbReference type="PANTHER" id="PTHR21427">
    <property type="entry name" value="UBIQUINONE BIOSYNTHESIS PROTEIN COQ9, MITOCHONDRIAL"/>
    <property type="match status" value="1"/>
</dbReference>
<dbReference type="VEuPathDB" id="TriTrypDB:BCY84_07817"/>
<reference evidence="2 3" key="1">
    <citation type="journal article" date="2018" name="Microb. Genom.">
        <title>Expanding an expanded genome: long-read sequencing of Trypanosoma cruzi.</title>
        <authorList>
            <person name="Berna L."/>
            <person name="Rodriguez M."/>
            <person name="Chiribao M.L."/>
            <person name="Parodi-Talice A."/>
            <person name="Pita S."/>
            <person name="Rijo G."/>
            <person name="Alvarez-Valin F."/>
            <person name="Robello C."/>
        </authorList>
    </citation>
    <scope>NUCLEOTIDE SEQUENCE [LARGE SCALE GENOMIC DNA]</scope>
    <source>
        <strain evidence="2 3">Dm28c</strain>
    </source>
</reference>
<comment type="similarity">
    <text evidence="1">Belongs to the COQ9 family.</text>
</comment>
<dbReference type="UniPathway" id="UPA00232"/>
<evidence type="ECO:0000313" key="2">
    <source>
        <dbReference type="EMBL" id="PWU90224.1"/>
    </source>
</evidence>
<comment type="subcellular location">
    <subcellularLocation>
        <location evidence="1">Mitochondrion</location>
    </subcellularLocation>
</comment>
<proteinExistence type="inferred from homology"/>
<dbReference type="VEuPathDB" id="TriTrypDB:C3747_35g41"/>
<accession>A0A2V2V1S3</accession>
<dbReference type="PANTHER" id="PTHR21427:SF19">
    <property type="entry name" value="UBIQUINONE BIOSYNTHESIS PROTEIN COQ9, MITOCHONDRIAL"/>
    <property type="match status" value="1"/>
</dbReference>
<evidence type="ECO:0000256" key="1">
    <source>
        <dbReference type="RuleBase" id="RU366063"/>
    </source>
</evidence>
<dbReference type="EMBL" id="PRFA01000052">
    <property type="protein sequence ID" value="PWU90224.1"/>
    <property type="molecule type" value="Genomic_DNA"/>
</dbReference>
<keyword evidence="1" id="KW-0831">Ubiquinone biosynthesis</keyword>
<dbReference type="VEuPathDB" id="TriTrypDB:ECC02_005018"/>
<dbReference type="VEuPathDB" id="TriTrypDB:TcCL_NonESM10374"/>
<dbReference type="GO" id="GO:0005743">
    <property type="term" value="C:mitochondrial inner membrane"/>
    <property type="evidence" value="ECO:0007669"/>
    <property type="project" value="TreeGrafter"/>
</dbReference>
<dbReference type="VEuPathDB" id="TriTrypDB:TcCLB.511249.50"/>
<sequence>MKASFLVAVRKELLEKASELVPNYGFANASLFHTALGALQEKNEYKDNKSIADVDFAQLFPRGFPIALVEHIVENTNKAAHVRLEESFNKNTILDYVAKNSGSYQVGQYKLPGVKNVVEEAISTKIEALQPYVEYWPEAVALELKPANVPFAVKNLSEFVDNICYYAERMENLGAVIASGNLLLQSRLYYPTIHRDLDKKGHERHQQETDEERFWRGFSSSIPLSSGPHVGGGLLNYGWYIKRTKVLTVFSLAMFSFVGEGKGYSGDTRAMIRCIIDTLL</sequence>
<dbReference type="Proteomes" id="UP000246121">
    <property type="component" value="Unassembled WGS sequence"/>
</dbReference>
<dbReference type="GO" id="GO:0008289">
    <property type="term" value="F:lipid binding"/>
    <property type="evidence" value="ECO:0007669"/>
    <property type="project" value="UniProtKB-UniRule"/>
</dbReference>
<keyword evidence="1" id="KW-0496">Mitochondrion</keyword>
<dbReference type="VEuPathDB" id="TriTrypDB:TCSYLVIO_010489"/>
<dbReference type="VEuPathDB" id="TriTrypDB:TCDM_05439"/>
<evidence type="ECO:0000313" key="3">
    <source>
        <dbReference type="Proteomes" id="UP000246121"/>
    </source>
</evidence>
<comment type="function">
    <text evidence="1">Membrane-associated protein that warps the membrane surface to access and bind aromatic isoprenes with high specificity, including ubiquinone (CoQ) isoprene intermediates and presents them directly to Coq7, therefore facilitating the Coq7-mediated hydroxylase step. Participates in the biosynthesis of coenzyme Q, also named ubiquinone, an essential lipid-soluble electron transporter for aerobic cellular respiration.</text>
</comment>
<protein>
    <recommendedName>
        <fullName evidence="1">Ubiquinone biosynthesis protein</fullName>
    </recommendedName>
</protein>
<dbReference type="VEuPathDB" id="TriTrypDB:C4B63_52g27"/>
<organism evidence="2 3">
    <name type="scientific">Trypanosoma cruzi</name>
    <dbReference type="NCBI Taxonomy" id="5693"/>
    <lineage>
        <taxon>Eukaryota</taxon>
        <taxon>Discoba</taxon>
        <taxon>Euglenozoa</taxon>
        <taxon>Kinetoplastea</taxon>
        <taxon>Metakinetoplastina</taxon>
        <taxon>Trypanosomatida</taxon>
        <taxon>Trypanosomatidae</taxon>
        <taxon>Trypanosoma</taxon>
        <taxon>Schizotrypanum</taxon>
    </lineage>
</organism>
<gene>
    <name evidence="2" type="ORF">C4B63_52g27</name>
</gene>
<dbReference type="GO" id="GO:0006744">
    <property type="term" value="P:ubiquinone biosynthetic process"/>
    <property type="evidence" value="ECO:0007669"/>
    <property type="project" value="UniProtKB-UniRule"/>
</dbReference>
<keyword evidence="1" id="KW-0446">Lipid-binding</keyword>
<dbReference type="VEuPathDB" id="TriTrypDB:TcBrA4_0133390"/>
<dbReference type="OrthoDB" id="619536at2759"/>
<comment type="caution">
    <text evidence="2">The sequence shown here is derived from an EMBL/GenBank/DDBJ whole genome shotgun (WGS) entry which is preliminary data.</text>
</comment>
<name>A0A2V2V1S3_TRYCR</name>
<dbReference type="VEuPathDB" id="TriTrypDB:TcG_09910"/>
<dbReference type="AlphaFoldDB" id="A0A2V2V1S3"/>
<comment type="pathway">
    <text evidence="1">Cofactor biosynthesis; ubiquinone biosynthesis.</text>
</comment>
<dbReference type="VEuPathDB" id="TriTrypDB:Tc_MARK_8419"/>
<dbReference type="InterPro" id="IPR012762">
    <property type="entry name" value="Ubiq_biosynth_COQ9"/>
</dbReference>